<dbReference type="Pfam" id="PF05224">
    <property type="entry name" value="NDT80_PhoG"/>
    <property type="match status" value="1"/>
</dbReference>
<evidence type="ECO:0000256" key="3">
    <source>
        <dbReference type="SAM" id="MobiDB-lite"/>
    </source>
</evidence>
<evidence type="ECO:0000313" key="5">
    <source>
        <dbReference type="EMBL" id="KAF2793371.1"/>
    </source>
</evidence>
<keyword evidence="6" id="KW-1185">Reference proteome</keyword>
<reference evidence="5" key="1">
    <citation type="journal article" date="2020" name="Stud. Mycol.">
        <title>101 Dothideomycetes genomes: a test case for predicting lifestyles and emergence of pathogens.</title>
        <authorList>
            <person name="Haridas S."/>
            <person name="Albert R."/>
            <person name="Binder M."/>
            <person name="Bloem J."/>
            <person name="Labutti K."/>
            <person name="Salamov A."/>
            <person name="Andreopoulos B."/>
            <person name="Baker S."/>
            <person name="Barry K."/>
            <person name="Bills G."/>
            <person name="Bluhm B."/>
            <person name="Cannon C."/>
            <person name="Castanera R."/>
            <person name="Culley D."/>
            <person name="Daum C."/>
            <person name="Ezra D."/>
            <person name="Gonzalez J."/>
            <person name="Henrissat B."/>
            <person name="Kuo A."/>
            <person name="Liang C."/>
            <person name="Lipzen A."/>
            <person name="Lutzoni F."/>
            <person name="Magnuson J."/>
            <person name="Mondo S."/>
            <person name="Nolan M."/>
            <person name="Ohm R."/>
            <person name="Pangilinan J."/>
            <person name="Park H.-J."/>
            <person name="Ramirez L."/>
            <person name="Alfaro M."/>
            <person name="Sun H."/>
            <person name="Tritt A."/>
            <person name="Yoshinaga Y."/>
            <person name="Zwiers L.-H."/>
            <person name="Turgeon B."/>
            <person name="Goodwin S."/>
            <person name="Spatafora J."/>
            <person name="Crous P."/>
            <person name="Grigoriev I."/>
        </authorList>
    </citation>
    <scope>NUCLEOTIDE SEQUENCE</scope>
    <source>
        <strain evidence="5">CBS 109.77</strain>
    </source>
</reference>
<evidence type="ECO:0000259" key="4">
    <source>
        <dbReference type="PROSITE" id="PS51517"/>
    </source>
</evidence>
<keyword evidence="1 2" id="KW-0238">DNA-binding</keyword>
<proteinExistence type="predicted"/>
<dbReference type="InterPro" id="IPR008967">
    <property type="entry name" value="p53-like_TF_DNA-bd_sf"/>
</dbReference>
<name>A0A6A6XAT8_9PLEO</name>
<dbReference type="GO" id="GO:0000228">
    <property type="term" value="C:nuclear chromosome"/>
    <property type="evidence" value="ECO:0007669"/>
    <property type="project" value="TreeGrafter"/>
</dbReference>
<dbReference type="InterPro" id="IPR037141">
    <property type="entry name" value="NDT80_DNA-bd_dom_sf"/>
</dbReference>
<dbReference type="InterPro" id="IPR024061">
    <property type="entry name" value="NDT80_DNA-bd_dom"/>
</dbReference>
<evidence type="ECO:0000313" key="6">
    <source>
        <dbReference type="Proteomes" id="UP000799757"/>
    </source>
</evidence>
<feature type="domain" description="NDT80" evidence="4">
    <location>
        <begin position="56"/>
        <end position="306"/>
    </location>
</feature>
<gene>
    <name evidence="5" type="ORF">K505DRAFT_417832</name>
</gene>
<evidence type="ECO:0000256" key="2">
    <source>
        <dbReference type="PROSITE-ProRule" id="PRU00850"/>
    </source>
</evidence>
<accession>A0A6A6XAT8</accession>
<dbReference type="Proteomes" id="UP000799757">
    <property type="component" value="Unassembled WGS sequence"/>
</dbReference>
<organism evidence="5 6">
    <name type="scientific">Melanomma pulvis-pyrius CBS 109.77</name>
    <dbReference type="NCBI Taxonomy" id="1314802"/>
    <lineage>
        <taxon>Eukaryota</taxon>
        <taxon>Fungi</taxon>
        <taxon>Dikarya</taxon>
        <taxon>Ascomycota</taxon>
        <taxon>Pezizomycotina</taxon>
        <taxon>Dothideomycetes</taxon>
        <taxon>Pleosporomycetidae</taxon>
        <taxon>Pleosporales</taxon>
        <taxon>Melanommataceae</taxon>
        <taxon>Melanomma</taxon>
    </lineage>
</organism>
<dbReference type="AlphaFoldDB" id="A0A6A6XAT8"/>
<evidence type="ECO:0000256" key="1">
    <source>
        <dbReference type="ARBA" id="ARBA00023125"/>
    </source>
</evidence>
<dbReference type="GO" id="GO:0003677">
    <property type="term" value="F:DNA binding"/>
    <property type="evidence" value="ECO:0007669"/>
    <property type="project" value="UniProtKB-KW"/>
</dbReference>
<dbReference type="SUPFAM" id="SSF49417">
    <property type="entry name" value="p53-like transcription factors"/>
    <property type="match status" value="1"/>
</dbReference>
<feature type="compositionally biased region" description="Polar residues" evidence="3">
    <location>
        <begin position="37"/>
        <end position="46"/>
    </location>
</feature>
<feature type="region of interest" description="Disordered" evidence="3">
    <location>
        <begin position="1"/>
        <end position="59"/>
    </location>
</feature>
<dbReference type="GO" id="GO:0003700">
    <property type="term" value="F:DNA-binding transcription factor activity"/>
    <property type="evidence" value="ECO:0007669"/>
    <property type="project" value="UniProtKB-UniRule"/>
</dbReference>
<dbReference type="EMBL" id="MU001930">
    <property type="protein sequence ID" value="KAF2793371.1"/>
    <property type="molecule type" value="Genomic_DNA"/>
</dbReference>
<feature type="compositionally biased region" description="Polar residues" evidence="3">
    <location>
        <begin position="16"/>
        <end position="25"/>
    </location>
</feature>
<dbReference type="PANTHER" id="PTHR35144:SF2">
    <property type="entry name" value="MEIOSIS-SPECIFIC TRANSCRIPTION FACTOR NDT80"/>
    <property type="match status" value="1"/>
</dbReference>
<dbReference type="PANTHER" id="PTHR35144">
    <property type="entry name" value="MEIOSIS-SPECIFIC TRANSCRIPTION FACTOR NDT80"/>
    <property type="match status" value="1"/>
</dbReference>
<sequence length="490" mass="54529">MSFMSAFPPRDMFPPTGSSTGIGNRSASSSQLSSASTQEGCGNGFSTADGPGHLLNNTTSTLRVPHHSLPFSSLFPRSEIPGDGSMSVIPRRVRFDLSEDELEDEPEYMPGDPQPLFVTQESWFTISCQDVQVTATIDAKFLRGFFQFHNDWTCYRRNYVDVEVSYSLRPNVPNRSLTLYRGNGAESILSMSVKLSAEDAATRKSIKLYECSNKRWKEDVKMAHLDPSQPDLQVTNTHTFERIQFKDTPNNSTDAGEEGFYVLKTELWAWVTPVTSGISHCVKIGTSTSELVVARGRGPSEYRYPDGLYYRTFLGGSPPGDGRPGFVRQPGPLQLLAPRPSGGRPERLAYPEAWIFSVRPSISGGGQGHALLPTAWGDEHPRSSGGCREPPPQPEVWEFDVHARYFGGRQEPPRLPEARRNPLCLQQPEEHRNHLHRSSSGGGPVEGRSGHHHMVDARHQMSQRPSYNLPTGYSHPEWLQPPPTQYGMGY</sequence>
<feature type="DNA-binding region" description="NDT80" evidence="2">
    <location>
        <begin position="56"/>
        <end position="306"/>
    </location>
</feature>
<dbReference type="PROSITE" id="PS51517">
    <property type="entry name" value="NDT80"/>
    <property type="match status" value="1"/>
</dbReference>
<dbReference type="InterPro" id="IPR052605">
    <property type="entry name" value="Fungal_trans_regulator"/>
</dbReference>
<feature type="region of interest" description="Disordered" evidence="3">
    <location>
        <begin position="428"/>
        <end position="452"/>
    </location>
</feature>
<feature type="compositionally biased region" description="Low complexity" evidence="3">
    <location>
        <begin position="26"/>
        <end position="36"/>
    </location>
</feature>
<protein>
    <submittedName>
        <fullName evidence="5">p53-like transcription factor</fullName>
    </submittedName>
</protein>
<dbReference type="GO" id="GO:0045944">
    <property type="term" value="P:positive regulation of transcription by RNA polymerase II"/>
    <property type="evidence" value="ECO:0007669"/>
    <property type="project" value="TreeGrafter"/>
</dbReference>
<dbReference type="Gene3D" id="2.60.40.1390">
    <property type="entry name" value="NDT80 DNA-binding domain"/>
    <property type="match status" value="1"/>
</dbReference>
<dbReference type="OrthoDB" id="2288358at2759"/>
<dbReference type="GO" id="GO:0051321">
    <property type="term" value="P:meiotic cell cycle"/>
    <property type="evidence" value="ECO:0007669"/>
    <property type="project" value="TreeGrafter"/>
</dbReference>
<feature type="non-terminal residue" evidence="5">
    <location>
        <position position="1"/>
    </location>
</feature>